<organism evidence="3 4">
    <name type="scientific">Rhodovastum atsumiense</name>
    <dbReference type="NCBI Taxonomy" id="504468"/>
    <lineage>
        <taxon>Bacteria</taxon>
        <taxon>Pseudomonadati</taxon>
        <taxon>Pseudomonadota</taxon>
        <taxon>Alphaproteobacteria</taxon>
        <taxon>Acetobacterales</taxon>
        <taxon>Acetobacteraceae</taxon>
        <taxon>Rhodovastum</taxon>
    </lineage>
</organism>
<dbReference type="AlphaFoldDB" id="A0A5M6IV41"/>
<dbReference type="EMBL" id="VWPK01000021">
    <property type="protein sequence ID" value="KAA5611418.1"/>
    <property type="molecule type" value="Genomic_DNA"/>
</dbReference>
<dbReference type="PRINTS" id="PR00081">
    <property type="entry name" value="GDHRDH"/>
</dbReference>
<gene>
    <name evidence="3" type="ORF">F1189_14890</name>
</gene>
<keyword evidence="4" id="KW-1185">Reference proteome</keyword>
<evidence type="ECO:0000256" key="1">
    <source>
        <dbReference type="ARBA" id="ARBA00023002"/>
    </source>
</evidence>
<dbReference type="Pfam" id="PF00106">
    <property type="entry name" value="adh_short"/>
    <property type="match status" value="1"/>
</dbReference>
<evidence type="ECO:0000313" key="3">
    <source>
        <dbReference type="EMBL" id="KAA5611418.1"/>
    </source>
</evidence>
<dbReference type="OrthoDB" id="109589at2"/>
<dbReference type="PANTHER" id="PTHR43157">
    <property type="entry name" value="PHOSPHATIDYLINOSITOL-GLYCAN BIOSYNTHESIS CLASS F PROTEIN-RELATED"/>
    <property type="match status" value="1"/>
</dbReference>
<dbReference type="SUPFAM" id="SSF51735">
    <property type="entry name" value="NAD(P)-binding Rossmann-fold domains"/>
    <property type="match status" value="1"/>
</dbReference>
<reference evidence="3 4" key="1">
    <citation type="submission" date="2019-09" db="EMBL/GenBank/DDBJ databases">
        <title>Genome sequence of Rhodovastum atsumiense, a diverse member of the Acetobacteraceae family of non-sulfur purple photosynthetic bacteria.</title>
        <authorList>
            <person name="Meyer T."/>
            <person name="Kyndt J."/>
        </authorList>
    </citation>
    <scope>NUCLEOTIDE SEQUENCE [LARGE SCALE GENOMIC DNA]</scope>
    <source>
        <strain evidence="3 4">DSM 21279</strain>
    </source>
</reference>
<dbReference type="PANTHER" id="PTHR43157:SF31">
    <property type="entry name" value="PHOSPHATIDYLINOSITOL-GLYCAN BIOSYNTHESIS CLASS F PROTEIN"/>
    <property type="match status" value="1"/>
</dbReference>
<protein>
    <submittedName>
        <fullName evidence="3">SDR family NAD(P)-dependent oxidoreductase</fullName>
    </submittedName>
</protein>
<dbReference type="Proteomes" id="UP000325255">
    <property type="component" value="Unassembled WGS sequence"/>
</dbReference>
<proteinExistence type="predicted"/>
<evidence type="ECO:0000313" key="4">
    <source>
        <dbReference type="Proteomes" id="UP000325255"/>
    </source>
</evidence>
<keyword evidence="1" id="KW-0560">Oxidoreductase</keyword>
<dbReference type="GO" id="GO:0016491">
    <property type="term" value="F:oxidoreductase activity"/>
    <property type="evidence" value="ECO:0007669"/>
    <property type="project" value="UniProtKB-KW"/>
</dbReference>
<dbReference type="InterPro" id="IPR002347">
    <property type="entry name" value="SDR_fam"/>
</dbReference>
<evidence type="ECO:0000256" key="2">
    <source>
        <dbReference type="SAM" id="MobiDB-lite"/>
    </source>
</evidence>
<name>A0A5M6IV41_9PROT</name>
<dbReference type="InterPro" id="IPR036291">
    <property type="entry name" value="NAD(P)-bd_dom_sf"/>
</dbReference>
<accession>A0A5M6IV41</accession>
<sequence>MRLPVTQRRKEHRPFRPGPDTIPDTIPHTHVMAPRTAMPSGARAEVLCGSRSGRGETLVPGHRRGLNRRGFGGVCLAPHIRRAVADHGAQGQPKQEIGEAEDRADDAGMSISADQDNLVEDIQKISREGGADQSDCQDQDRAGTGIEVEGMEKVLRRRKKSIHRLLRLGLRSVGDAARPCPRHRRHRQPYCPKLSRAGFVPAVRLPSRRIGRHRPLRTAPSRANNGGHLRRQAGPFALPGQDIPPPARNRNGPIRQRLDDGAHASICLCDADHATAWQAEGTCAVPTGWRKPMTLQGKTVLVTGATSGIGRWTVLGLAQAGARVLAHGRDPARGEALRRFVTAQVPAARLDLLQADLSLLSEVRRLADEARALAPALDILVNNAGAMTKTREVTAEGHERILAVNHLAPFVLTQALLPALEAAAPGARIVNVGSAASDNATIRPDDLESTRAWRLMPVYGQSKLALMICSFELARRLGGRGITVNVVHPGVVATRIGDLGGGFGLLWGLAKPFLLSEERGAETTLRVAIDPKLADVTGRFFKKGVPVAPNRLALDQTLAGRVWTATERLVSPPA</sequence>
<comment type="caution">
    <text evidence="3">The sequence shown here is derived from an EMBL/GenBank/DDBJ whole genome shotgun (WGS) entry which is preliminary data.</text>
</comment>
<dbReference type="Gene3D" id="3.40.50.720">
    <property type="entry name" value="NAD(P)-binding Rossmann-like Domain"/>
    <property type="match status" value="1"/>
</dbReference>
<feature type="region of interest" description="Disordered" evidence="2">
    <location>
        <begin position="1"/>
        <end position="27"/>
    </location>
</feature>